<dbReference type="SFLD" id="SFLDS00029">
    <property type="entry name" value="Radical_SAM"/>
    <property type="match status" value="1"/>
</dbReference>
<dbReference type="Pfam" id="PF13353">
    <property type="entry name" value="Fer4_12"/>
    <property type="match status" value="1"/>
</dbReference>
<dbReference type="Gene3D" id="3.20.20.70">
    <property type="entry name" value="Aldolase class I"/>
    <property type="match status" value="1"/>
</dbReference>
<keyword evidence="3" id="KW-0479">Metal-binding</keyword>
<evidence type="ECO:0000256" key="3">
    <source>
        <dbReference type="ARBA" id="ARBA00022723"/>
    </source>
</evidence>
<name>A0A1E5NIM0_9SPIR</name>
<dbReference type="GO" id="GO:0051536">
    <property type="term" value="F:iron-sulfur cluster binding"/>
    <property type="evidence" value="ECO:0007669"/>
    <property type="project" value="UniProtKB-KW"/>
</dbReference>
<dbReference type="InterPro" id="IPR013785">
    <property type="entry name" value="Aldolase_TIM"/>
</dbReference>
<comment type="caution">
    <text evidence="7">The sequence shown here is derived from an EMBL/GenBank/DDBJ whole genome shotgun (WGS) entry which is preliminary data.</text>
</comment>
<reference evidence="7 8" key="1">
    <citation type="submission" date="2016-08" db="EMBL/GenBank/DDBJ databases">
        <title>Characterization and recognition of Brachyspira hampsonii sp. nov., a novel intestinal spirochete that is pathogenic to pigs.</title>
        <authorList>
            <person name="Mirajkar N."/>
            <person name="La T."/>
            <person name="Phillips N."/>
            <person name="Hampson D."/>
            <person name="Gebhart C."/>
        </authorList>
    </citation>
    <scope>NUCLEOTIDE SEQUENCE [LARGE SCALE GENOMIC DNA]</scope>
    <source>
        <strain evidence="7 8">P280/1</strain>
    </source>
</reference>
<dbReference type="SUPFAM" id="SSF102114">
    <property type="entry name" value="Radical SAM enzymes"/>
    <property type="match status" value="1"/>
</dbReference>
<accession>A0A1E5NIM0</accession>
<evidence type="ECO:0000256" key="1">
    <source>
        <dbReference type="ARBA" id="ARBA00001966"/>
    </source>
</evidence>
<evidence type="ECO:0000256" key="4">
    <source>
        <dbReference type="ARBA" id="ARBA00023004"/>
    </source>
</evidence>
<organism evidence="7 8">
    <name type="scientific">Brachyspira hampsonii</name>
    <dbReference type="NCBI Taxonomy" id="1287055"/>
    <lineage>
        <taxon>Bacteria</taxon>
        <taxon>Pseudomonadati</taxon>
        <taxon>Spirochaetota</taxon>
        <taxon>Spirochaetia</taxon>
        <taxon>Brachyspirales</taxon>
        <taxon>Brachyspiraceae</taxon>
        <taxon>Brachyspira</taxon>
    </lineage>
</organism>
<evidence type="ECO:0000256" key="5">
    <source>
        <dbReference type="ARBA" id="ARBA00023014"/>
    </source>
</evidence>
<dbReference type="AlphaFoldDB" id="A0A1E5NIM0"/>
<feature type="coiled-coil region" evidence="6">
    <location>
        <begin position="15"/>
        <end position="49"/>
    </location>
</feature>
<dbReference type="CDD" id="cd01335">
    <property type="entry name" value="Radical_SAM"/>
    <property type="match status" value="1"/>
</dbReference>
<keyword evidence="2" id="KW-0949">S-adenosyl-L-methionine</keyword>
<proteinExistence type="predicted"/>
<keyword evidence="6" id="KW-0175">Coiled coil</keyword>
<evidence type="ECO:0000256" key="2">
    <source>
        <dbReference type="ARBA" id="ARBA00022691"/>
    </source>
</evidence>
<sequence>MDNKTIDNIVWWIPFKKLRNSLREYLLEINNFNDKLLEINNKINILESSVYNNYVDLYTKMKRLTPQSHINFVEIHLAEHCNLNCYSCDHFSQLAKEEYYDIEIFENDIRRLYELTNGLINRFQLMGGEPLLNKNCKGYFYIIRKYFKNSSIWLITNGILLPKQDESFWIYCKENNVEIHPTKYPININWENILELCNKYGIILSFYNDTNIQKESYKAVLNIEGKSDPFNNFINCFIANNCLFLNHGKLFSCGLVSNIRHFNDYFNKNLEVTEHDYIDIYKAKDYNEILQFLAKPMPFCRYCDITKWHSIGKWETSKRNIEEYID</sequence>
<evidence type="ECO:0000256" key="6">
    <source>
        <dbReference type="SAM" id="Coils"/>
    </source>
</evidence>
<evidence type="ECO:0000313" key="8">
    <source>
        <dbReference type="Proteomes" id="UP000095247"/>
    </source>
</evidence>
<evidence type="ECO:0000313" key="7">
    <source>
        <dbReference type="EMBL" id="OEJ15974.1"/>
    </source>
</evidence>
<dbReference type="InterPro" id="IPR058240">
    <property type="entry name" value="rSAM_sf"/>
</dbReference>
<protein>
    <submittedName>
        <fullName evidence="7">Radical SAM protein</fullName>
    </submittedName>
</protein>
<keyword evidence="4" id="KW-0408">Iron</keyword>
<keyword evidence="5" id="KW-0411">Iron-sulfur</keyword>
<dbReference type="InterPro" id="IPR007197">
    <property type="entry name" value="rSAM"/>
</dbReference>
<dbReference type="GO" id="GO:0003824">
    <property type="term" value="F:catalytic activity"/>
    <property type="evidence" value="ECO:0007669"/>
    <property type="project" value="InterPro"/>
</dbReference>
<gene>
    <name evidence="7" type="ORF">BFL38_10985</name>
</gene>
<dbReference type="RefSeq" id="WP_069725445.1">
    <property type="nucleotide sequence ID" value="NZ_MDCO01000001.1"/>
</dbReference>
<comment type="cofactor">
    <cofactor evidence="1">
        <name>[4Fe-4S] cluster</name>
        <dbReference type="ChEBI" id="CHEBI:49883"/>
    </cofactor>
</comment>
<dbReference type="GO" id="GO:0046872">
    <property type="term" value="F:metal ion binding"/>
    <property type="evidence" value="ECO:0007669"/>
    <property type="project" value="UniProtKB-KW"/>
</dbReference>
<dbReference type="Proteomes" id="UP000095247">
    <property type="component" value="Unassembled WGS sequence"/>
</dbReference>
<dbReference type="EMBL" id="MDCO01000001">
    <property type="protein sequence ID" value="OEJ15974.1"/>
    <property type="molecule type" value="Genomic_DNA"/>
</dbReference>